<evidence type="ECO:0000313" key="3">
    <source>
        <dbReference type="Proteomes" id="UP000297245"/>
    </source>
</evidence>
<feature type="compositionally biased region" description="Polar residues" evidence="1">
    <location>
        <begin position="261"/>
        <end position="284"/>
    </location>
</feature>
<feature type="compositionally biased region" description="Pro residues" evidence="1">
    <location>
        <begin position="612"/>
        <end position="623"/>
    </location>
</feature>
<feature type="compositionally biased region" description="Low complexity" evidence="1">
    <location>
        <begin position="391"/>
        <end position="406"/>
    </location>
</feature>
<feature type="compositionally biased region" description="Basic and acidic residues" evidence="1">
    <location>
        <begin position="499"/>
        <end position="516"/>
    </location>
</feature>
<proteinExistence type="predicted"/>
<feature type="compositionally biased region" description="Polar residues" evidence="1">
    <location>
        <begin position="302"/>
        <end position="318"/>
    </location>
</feature>
<name>A0A4S8MX20_DENBC</name>
<organism evidence="2 3">
    <name type="scientific">Dendrothele bispora (strain CBS 962.96)</name>
    <dbReference type="NCBI Taxonomy" id="1314807"/>
    <lineage>
        <taxon>Eukaryota</taxon>
        <taxon>Fungi</taxon>
        <taxon>Dikarya</taxon>
        <taxon>Basidiomycota</taxon>
        <taxon>Agaricomycotina</taxon>
        <taxon>Agaricomycetes</taxon>
        <taxon>Agaricomycetidae</taxon>
        <taxon>Agaricales</taxon>
        <taxon>Agaricales incertae sedis</taxon>
        <taxon>Dendrothele</taxon>
    </lineage>
</organism>
<feature type="compositionally biased region" description="Basic and acidic residues" evidence="1">
    <location>
        <begin position="852"/>
        <end position="874"/>
    </location>
</feature>
<feature type="compositionally biased region" description="Low complexity" evidence="1">
    <location>
        <begin position="893"/>
        <end position="902"/>
    </location>
</feature>
<feature type="region of interest" description="Disordered" evidence="1">
    <location>
        <begin position="954"/>
        <end position="1003"/>
    </location>
</feature>
<dbReference type="EMBL" id="ML179037">
    <property type="protein sequence ID" value="THV07621.1"/>
    <property type="molecule type" value="Genomic_DNA"/>
</dbReference>
<dbReference type="PRINTS" id="PR01217">
    <property type="entry name" value="PRICHEXTENSN"/>
</dbReference>
<feature type="compositionally biased region" description="Basic and acidic residues" evidence="1">
    <location>
        <begin position="1"/>
        <end position="13"/>
    </location>
</feature>
<feature type="compositionally biased region" description="Polar residues" evidence="1">
    <location>
        <begin position="738"/>
        <end position="748"/>
    </location>
</feature>
<feature type="compositionally biased region" description="Polar residues" evidence="1">
    <location>
        <begin position="364"/>
        <end position="378"/>
    </location>
</feature>
<feature type="compositionally biased region" description="Low complexity" evidence="1">
    <location>
        <begin position="578"/>
        <end position="594"/>
    </location>
</feature>
<feature type="compositionally biased region" description="Basic residues" evidence="1">
    <location>
        <begin position="14"/>
        <end position="28"/>
    </location>
</feature>
<evidence type="ECO:0000256" key="1">
    <source>
        <dbReference type="SAM" id="MobiDB-lite"/>
    </source>
</evidence>
<sequence length="1069" mass="115965">MEKKEKEAALERKTSKRRSHTLFKRKSVKPPSAVPSEALNQSPKQTQSPPFSTTEDDSREMEKLEQKEKADFIAGMPPTNLRSIIPDALKDLPTWYNKEDWSPSTVYRTKYPIHNPVGPRYYRNYHLIPTSEYKPAARPPSVFSPSFPAMTSSFERGEDTTRHPGPSRTPSNSPLPTPSSSETRVADTGLKPRSRKTSQTAHDGVDLMDVSDPWGTSWHHQSPYDVGIGHSSVPADTQTHDAYSRSRRASMTIRDSRRKTVTPSPLSQSMSAIHLQTSDPQGSTRLPRKLSKKRAPIFGGWFSSSSKNPDTTSISPSDLSAPRSASALSTAAPSHKPERRASVLGRLAKRFSVVRRPPSGGITPPTNDMSPVSSQPSPEKQKRVPAPSADEQPQPSQLLEPPQQFEPEADRRSSLSVEAPYTIGKLMVANPDAPASEAGSPLQTSIALPNTDPSPTTQPHKSTQSHHVPSSSSPHAVPSPINNLLMEFSPLSKAQSRLSTEDKPLPRPVVERKPVERNMAVSPILSSPSPPASTKPVALPNVSDIGPPPPSATTKPIGLPDLSDPPPHSLTTKPIPLPASSNPLPAPPSATNLPISLPDEQPIPPSSTTKPVPLPPSSLPIPPSSTTKPVPLPPSSLPVPFPVEESKSRHSYLSVTESAIDHSPLSAASMLANPPTPHRHDDVPMPSGSTQPQTPVPARSTSAHSKRGSSREGKREPSPGISSVVARETETFKLVRSKSGNVYASNETIRAAGEQWEVVEDVLEKDSKSKARSISSVSNSKESRGREGKESRRESRRQEKEKEKEKEKEREREESEPPASKRTSKSSKKRQSIERYAHSQAASQSDSPAEVSYREETRRSRRSHDEDREREHRERKNSRRTTQSASPDKKQAQARAAARASSPNEPFVAPRASLERRTSSSARPTSEVPLVADLNSMKAKEAWEMERLYKGRSLYGVDPNTNGTAAPPPPVLPTAGGSSSDPTLNRSGTTASKGAHGSSHTSFMVSSPFSSNAAVHKIYPSSITSEGGLASFSSPEILSLPVSHNPLPVPPRDVTADYWTHADGVATSH</sequence>
<feature type="compositionally biased region" description="Basic residues" evidence="1">
    <location>
        <begin position="286"/>
        <end position="295"/>
    </location>
</feature>
<feature type="region of interest" description="Disordered" evidence="1">
    <location>
        <begin position="144"/>
        <end position="208"/>
    </location>
</feature>
<feature type="compositionally biased region" description="Polar residues" evidence="1">
    <location>
        <begin position="38"/>
        <end position="53"/>
    </location>
</feature>
<accession>A0A4S8MX20</accession>
<protein>
    <submittedName>
        <fullName evidence="2">Uncharacterized protein</fullName>
    </submittedName>
</protein>
<feature type="compositionally biased region" description="Basic and acidic residues" evidence="1">
    <location>
        <begin position="781"/>
        <end position="815"/>
    </location>
</feature>
<feature type="region of interest" description="Disordered" evidence="1">
    <location>
        <begin position="225"/>
        <end position="935"/>
    </location>
</feature>
<feature type="region of interest" description="Disordered" evidence="1">
    <location>
        <begin position="1"/>
        <end position="65"/>
    </location>
</feature>
<feature type="compositionally biased region" description="Low complexity" evidence="1">
    <location>
        <begin position="166"/>
        <end position="183"/>
    </location>
</feature>
<evidence type="ECO:0000313" key="2">
    <source>
        <dbReference type="EMBL" id="THV07621.1"/>
    </source>
</evidence>
<dbReference type="Proteomes" id="UP000297245">
    <property type="component" value="Unassembled WGS sequence"/>
</dbReference>
<feature type="compositionally biased region" description="Polar residues" evidence="1">
    <location>
        <begin position="441"/>
        <end position="462"/>
    </location>
</feature>
<feature type="compositionally biased region" description="Polar residues" evidence="1">
    <location>
        <begin position="687"/>
        <end position="703"/>
    </location>
</feature>
<feature type="compositionally biased region" description="Low complexity" evidence="1">
    <location>
        <begin position="465"/>
        <end position="480"/>
    </location>
</feature>
<dbReference type="AlphaFoldDB" id="A0A4S8MX20"/>
<feature type="compositionally biased region" description="Pro residues" evidence="1">
    <location>
        <begin position="630"/>
        <end position="641"/>
    </location>
</feature>
<gene>
    <name evidence="2" type="ORF">K435DRAFT_788517</name>
</gene>
<keyword evidence="3" id="KW-1185">Reference proteome</keyword>
<reference evidence="2 3" key="1">
    <citation type="journal article" date="2019" name="Nat. Ecol. Evol.">
        <title>Megaphylogeny resolves global patterns of mushroom evolution.</title>
        <authorList>
            <person name="Varga T."/>
            <person name="Krizsan K."/>
            <person name="Foldi C."/>
            <person name="Dima B."/>
            <person name="Sanchez-Garcia M."/>
            <person name="Sanchez-Ramirez S."/>
            <person name="Szollosi G.J."/>
            <person name="Szarkandi J.G."/>
            <person name="Papp V."/>
            <person name="Albert L."/>
            <person name="Andreopoulos W."/>
            <person name="Angelini C."/>
            <person name="Antonin V."/>
            <person name="Barry K.W."/>
            <person name="Bougher N.L."/>
            <person name="Buchanan P."/>
            <person name="Buyck B."/>
            <person name="Bense V."/>
            <person name="Catcheside P."/>
            <person name="Chovatia M."/>
            <person name="Cooper J."/>
            <person name="Damon W."/>
            <person name="Desjardin D."/>
            <person name="Finy P."/>
            <person name="Geml J."/>
            <person name="Haridas S."/>
            <person name="Hughes K."/>
            <person name="Justo A."/>
            <person name="Karasinski D."/>
            <person name="Kautmanova I."/>
            <person name="Kiss B."/>
            <person name="Kocsube S."/>
            <person name="Kotiranta H."/>
            <person name="LaButti K.M."/>
            <person name="Lechner B.E."/>
            <person name="Liimatainen K."/>
            <person name="Lipzen A."/>
            <person name="Lukacs Z."/>
            <person name="Mihaltcheva S."/>
            <person name="Morgado L.N."/>
            <person name="Niskanen T."/>
            <person name="Noordeloos M.E."/>
            <person name="Ohm R.A."/>
            <person name="Ortiz-Santana B."/>
            <person name="Ovrebo C."/>
            <person name="Racz N."/>
            <person name="Riley R."/>
            <person name="Savchenko A."/>
            <person name="Shiryaev A."/>
            <person name="Soop K."/>
            <person name="Spirin V."/>
            <person name="Szebenyi C."/>
            <person name="Tomsovsky M."/>
            <person name="Tulloss R.E."/>
            <person name="Uehling J."/>
            <person name="Grigoriev I.V."/>
            <person name="Vagvolgyi C."/>
            <person name="Papp T."/>
            <person name="Martin F.M."/>
            <person name="Miettinen O."/>
            <person name="Hibbett D.S."/>
            <person name="Nagy L.G."/>
        </authorList>
    </citation>
    <scope>NUCLEOTIDE SEQUENCE [LARGE SCALE GENOMIC DNA]</scope>
    <source>
        <strain evidence="2 3">CBS 962.96</strain>
    </source>
</reference>
<dbReference type="OrthoDB" id="3231532at2759"/>
<feature type="compositionally biased region" description="Polar residues" evidence="1">
    <location>
        <begin position="978"/>
        <end position="1003"/>
    </location>
</feature>